<dbReference type="KEGG" id="thb:N186_09180"/>
<dbReference type="AlphaFoldDB" id="S6A642"/>
<protein>
    <submittedName>
        <fullName evidence="1">Uncharacterized protein</fullName>
    </submittedName>
</protein>
<reference evidence="1 2" key="1">
    <citation type="journal article" date="2013" name="Genome Announc.">
        <title>Complete Genomic Sequence of 'Thermofilum adornatus' Strain 1910bT, a Hyperthermophilic Anaerobic Organotrophic Crenarchaeon.</title>
        <authorList>
            <person name="Dominova I.N."/>
            <person name="Kublanov I.V."/>
            <person name="Podosokorskaya O.A."/>
            <person name="Derbikova K.S."/>
            <person name="Patrushev M.V."/>
            <person name="Toshchakov S.V."/>
        </authorList>
    </citation>
    <scope>NUCLEOTIDE SEQUENCE [LARGE SCALE GENOMIC DNA]</scope>
    <source>
        <strain evidence="2">1910b</strain>
    </source>
</reference>
<gene>
    <name evidence="1" type="ORF">N186_09180</name>
</gene>
<evidence type="ECO:0000313" key="2">
    <source>
        <dbReference type="Proteomes" id="UP000015543"/>
    </source>
</evidence>
<accession>S6A642</accession>
<organism evidence="1 2">
    <name type="scientific">Thermofilum adornatum</name>
    <dbReference type="NCBI Taxonomy" id="1365176"/>
    <lineage>
        <taxon>Archaea</taxon>
        <taxon>Thermoproteota</taxon>
        <taxon>Thermoprotei</taxon>
        <taxon>Thermofilales</taxon>
        <taxon>Thermofilaceae</taxon>
        <taxon>Thermofilum</taxon>
    </lineage>
</organism>
<proteinExistence type="predicted"/>
<dbReference type="Proteomes" id="UP000015543">
    <property type="component" value="Chromosome"/>
</dbReference>
<sequence>MIGLPIDVVRYVDVLIDTGKCGKHDIGLEIYTEKLSEELNLEVALELGVRRLFECLGAGGRLGEDYLRAAALHFLLDCVDRRMKSLGTLVFEGKARKALENCVEWIDAKLRTQSYRYFFGEGLEEIKVLVGYMRRLLDEHGAVLERCVDYIVEENKSKQTPEIGSGTIAGLLSEVCRRYGIKCLFYVNGKLLPPASAARKALSLLERGEKVELVSIDGKIRITANNSEEFFTKIMEVLGQ</sequence>
<dbReference type="PATRIC" id="fig|1365176.7.peg.1820"/>
<evidence type="ECO:0000313" key="1">
    <source>
        <dbReference type="EMBL" id="AGT36172.1"/>
    </source>
</evidence>
<keyword evidence="2" id="KW-1185">Reference proteome</keyword>
<dbReference type="EMBL" id="CP006646">
    <property type="protein sequence ID" value="AGT36172.1"/>
    <property type="molecule type" value="Genomic_DNA"/>
</dbReference>
<dbReference type="HOGENOM" id="CLU_1154406_0_0_2"/>
<name>S6A642_9CREN</name>